<sequence>MNLQSLLCVLPSQLFRKKSVEMPGGSPTSVLITGANRGIGLGLVETYLSRPSTTVVAAVRDPNHPSSQKLSSLHKAPSSNLRVVKIDSKSATDPANAMSQIKTQGVNALNLVIANAGICNDLSPLATADPAVVKEHVDVNGVGPLYLFQATLPLLQKSEGAKFVGIGSPLGSIGGMDQRPYPSTAYGTSKAVQHWIVRKIHYEHPELVALVVDPGFVQTDMGNAGARAIGMEKAFTETKDSVAGIVAQIDAATKEKGSGSFAMWTGETFPW</sequence>
<dbReference type="InterPro" id="IPR036291">
    <property type="entry name" value="NAD(P)-bd_dom_sf"/>
</dbReference>
<name>A0ABR4AY95_9LECA</name>
<keyword evidence="3" id="KW-0560">Oxidoreductase</keyword>
<keyword evidence="5" id="KW-1185">Reference proteome</keyword>
<accession>A0ABR4AY95</accession>
<dbReference type="InterPro" id="IPR002347">
    <property type="entry name" value="SDR_fam"/>
</dbReference>
<evidence type="ECO:0000313" key="5">
    <source>
        <dbReference type="Proteomes" id="UP001590951"/>
    </source>
</evidence>
<dbReference type="InterPro" id="IPR051468">
    <property type="entry name" value="Fungal_SecMetab_SDRs"/>
</dbReference>
<evidence type="ECO:0000313" key="4">
    <source>
        <dbReference type="EMBL" id="KAL2050630.1"/>
    </source>
</evidence>
<organism evidence="4 5">
    <name type="scientific">Lepraria finkii</name>
    <dbReference type="NCBI Taxonomy" id="1340010"/>
    <lineage>
        <taxon>Eukaryota</taxon>
        <taxon>Fungi</taxon>
        <taxon>Dikarya</taxon>
        <taxon>Ascomycota</taxon>
        <taxon>Pezizomycotina</taxon>
        <taxon>Lecanoromycetes</taxon>
        <taxon>OSLEUM clade</taxon>
        <taxon>Lecanoromycetidae</taxon>
        <taxon>Lecanorales</taxon>
        <taxon>Lecanorineae</taxon>
        <taxon>Stereocaulaceae</taxon>
        <taxon>Lepraria</taxon>
    </lineage>
</organism>
<dbReference type="Gene3D" id="3.40.50.720">
    <property type="entry name" value="NAD(P)-binding Rossmann-like Domain"/>
    <property type="match status" value="1"/>
</dbReference>
<dbReference type="PANTHER" id="PTHR43544:SF7">
    <property type="entry name" value="NADB-LER2"/>
    <property type="match status" value="1"/>
</dbReference>
<comment type="caution">
    <text evidence="4">The sequence shown here is derived from an EMBL/GenBank/DDBJ whole genome shotgun (WGS) entry which is preliminary data.</text>
</comment>
<reference evidence="4 5" key="1">
    <citation type="submission" date="2024-09" db="EMBL/GenBank/DDBJ databases">
        <title>Rethinking Asexuality: The Enigmatic Case of Functional Sexual Genes in Lepraria (Stereocaulaceae).</title>
        <authorList>
            <person name="Doellman M."/>
            <person name="Sun Y."/>
            <person name="Barcenas-Pena A."/>
            <person name="Lumbsch H.T."/>
            <person name="Grewe F."/>
        </authorList>
    </citation>
    <scope>NUCLEOTIDE SEQUENCE [LARGE SCALE GENOMIC DNA]</scope>
    <source>
        <strain evidence="4 5">Grewe 0041</strain>
    </source>
</reference>
<evidence type="ECO:0000256" key="1">
    <source>
        <dbReference type="ARBA" id="ARBA00006484"/>
    </source>
</evidence>
<gene>
    <name evidence="4" type="ORF">ABVK25_009138</name>
</gene>
<dbReference type="EMBL" id="JBHFEH010000045">
    <property type="protein sequence ID" value="KAL2050630.1"/>
    <property type="molecule type" value="Genomic_DNA"/>
</dbReference>
<evidence type="ECO:0000256" key="3">
    <source>
        <dbReference type="ARBA" id="ARBA00023002"/>
    </source>
</evidence>
<evidence type="ECO:0000256" key="2">
    <source>
        <dbReference type="ARBA" id="ARBA00022857"/>
    </source>
</evidence>
<dbReference type="CDD" id="cd05325">
    <property type="entry name" value="carb_red_sniffer_like_SDR_c"/>
    <property type="match status" value="1"/>
</dbReference>
<proteinExistence type="inferred from homology"/>
<dbReference type="PANTHER" id="PTHR43544">
    <property type="entry name" value="SHORT-CHAIN DEHYDROGENASE/REDUCTASE"/>
    <property type="match status" value="1"/>
</dbReference>
<dbReference type="Pfam" id="PF00106">
    <property type="entry name" value="adh_short"/>
    <property type="match status" value="1"/>
</dbReference>
<comment type="similarity">
    <text evidence="1">Belongs to the short-chain dehydrogenases/reductases (SDR) family.</text>
</comment>
<dbReference type="Proteomes" id="UP001590951">
    <property type="component" value="Unassembled WGS sequence"/>
</dbReference>
<keyword evidence="2" id="KW-0521">NADP</keyword>
<dbReference type="PRINTS" id="PR00081">
    <property type="entry name" value="GDHRDH"/>
</dbReference>
<protein>
    <submittedName>
        <fullName evidence="4">Uncharacterized protein</fullName>
    </submittedName>
</protein>
<dbReference type="SUPFAM" id="SSF51735">
    <property type="entry name" value="NAD(P)-binding Rossmann-fold domains"/>
    <property type="match status" value="1"/>
</dbReference>